<reference evidence="2" key="1">
    <citation type="journal article" date="2019" name="Int. J. Syst. Evol. Microbiol.">
        <title>The Global Catalogue of Microorganisms (GCM) 10K type strain sequencing project: providing services to taxonomists for standard genome sequencing and annotation.</title>
        <authorList>
            <consortium name="The Broad Institute Genomics Platform"/>
            <consortium name="The Broad Institute Genome Sequencing Center for Infectious Disease"/>
            <person name="Wu L."/>
            <person name="Ma J."/>
        </authorList>
    </citation>
    <scope>NUCLEOTIDE SEQUENCE [LARGE SCALE GENOMIC DNA]</scope>
    <source>
        <strain evidence="2">JCM 3175</strain>
    </source>
</reference>
<gene>
    <name evidence="1" type="ORF">GCM10023176_60200</name>
</gene>
<keyword evidence="2" id="KW-1185">Reference proteome</keyword>
<organism evidence="1 2">
    <name type="scientific">Micromonospora coerulea</name>
    <dbReference type="NCBI Taxonomy" id="47856"/>
    <lineage>
        <taxon>Bacteria</taxon>
        <taxon>Bacillati</taxon>
        <taxon>Actinomycetota</taxon>
        <taxon>Actinomycetes</taxon>
        <taxon>Micromonosporales</taxon>
        <taxon>Micromonosporaceae</taxon>
        <taxon>Micromonospora</taxon>
    </lineage>
</organism>
<protein>
    <recommendedName>
        <fullName evidence="3">DUF4397 domain-containing protein</fullName>
    </recommendedName>
</protein>
<proteinExistence type="predicted"/>
<comment type="caution">
    <text evidence="1">The sequence shown here is derived from an EMBL/GenBank/DDBJ whole genome shotgun (WGS) entry which is preliminary data.</text>
</comment>
<name>A0ABP8T2V3_9ACTN</name>
<evidence type="ECO:0000313" key="2">
    <source>
        <dbReference type="Proteomes" id="UP001500307"/>
    </source>
</evidence>
<dbReference type="EMBL" id="BAABGU010000061">
    <property type="protein sequence ID" value="GAA4580521.1"/>
    <property type="molecule type" value="Genomic_DNA"/>
</dbReference>
<dbReference type="Proteomes" id="UP001500307">
    <property type="component" value="Unassembled WGS sequence"/>
</dbReference>
<evidence type="ECO:0000313" key="1">
    <source>
        <dbReference type="EMBL" id="GAA4580521.1"/>
    </source>
</evidence>
<evidence type="ECO:0008006" key="3">
    <source>
        <dbReference type="Google" id="ProtNLM"/>
    </source>
</evidence>
<dbReference type="RefSeq" id="WP_346125176.1">
    <property type="nucleotide sequence ID" value="NZ_BAABGU010000061.1"/>
</dbReference>
<sequence>MPTIVVHRPFDAVIARVKIKVDGQVSARLKRGASERFEVAPGRHVVRVQLGLQSSGPLELKLDGSETVTLEAAVYERSGRFTETFLRPGSALDLRVM</sequence>
<accession>A0ABP8T2V3</accession>